<feature type="binding site" evidence="10">
    <location>
        <begin position="111"/>
        <end position="114"/>
    </location>
    <ligand>
        <name>GTP</name>
        <dbReference type="ChEBI" id="CHEBI:37565"/>
    </ligand>
</feature>
<keyword evidence="4 10" id="KW-0699">rRNA-binding</keyword>
<comment type="cofactor">
    <cofactor evidence="10">
        <name>Zn(2+)</name>
        <dbReference type="ChEBI" id="CHEBI:29105"/>
    </cofactor>
    <text evidence="10">Binds 1 zinc ion per subunit.</text>
</comment>
<evidence type="ECO:0000313" key="13">
    <source>
        <dbReference type="EMBL" id="SJZ96187.1"/>
    </source>
</evidence>
<evidence type="ECO:0000256" key="3">
    <source>
        <dbReference type="ARBA" id="ARBA00022723"/>
    </source>
</evidence>
<dbReference type="PROSITE" id="PS51721">
    <property type="entry name" value="G_CP"/>
    <property type="match status" value="1"/>
</dbReference>
<dbReference type="AlphaFoldDB" id="A0A1T4PXY6"/>
<keyword evidence="5 10" id="KW-0547">Nucleotide-binding</keyword>
<feature type="binding site" evidence="10">
    <location>
        <position position="248"/>
    </location>
    <ligand>
        <name>Zn(2+)</name>
        <dbReference type="ChEBI" id="CHEBI:29105"/>
    </ligand>
</feature>
<comment type="function">
    <text evidence="10">One of several proteins that assist in the late maturation steps of the functional core of the 30S ribosomal subunit. Helps release RbfA from mature subunits. May play a role in the assembly of ribosomal proteins into the subunit. Circularly permuted GTPase that catalyzes slow GTP hydrolysis, GTPase activity is stimulated by the 30S ribosomal subunit.</text>
</comment>
<dbReference type="PANTHER" id="PTHR32120:SF11">
    <property type="entry name" value="SMALL RIBOSOMAL SUBUNIT BIOGENESIS GTPASE RSGA 1, MITOCHONDRIAL-RELATED"/>
    <property type="match status" value="1"/>
</dbReference>
<organism evidence="13 14">
    <name type="scientific">Pilibacter termitis</name>
    <dbReference type="NCBI Taxonomy" id="263852"/>
    <lineage>
        <taxon>Bacteria</taxon>
        <taxon>Bacillati</taxon>
        <taxon>Bacillota</taxon>
        <taxon>Bacilli</taxon>
        <taxon>Lactobacillales</taxon>
        <taxon>Enterococcaceae</taxon>
        <taxon>Pilibacter</taxon>
    </lineage>
</organism>
<dbReference type="GO" id="GO:0046872">
    <property type="term" value="F:metal ion binding"/>
    <property type="evidence" value="ECO:0007669"/>
    <property type="project" value="UniProtKB-KW"/>
</dbReference>
<dbReference type="SUPFAM" id="SSF52540">
    <property type="entry name" value="P-loop containing nucleoside triphosphate hydrolases"/>
    <property type="match status" value="1"/>
</dbReference>
<evidence type="ECO:0000256" key="9">
    <source>
        <dbReference type="ARBA" id="ARBA00023134"/>
    </source>
</evidence>
<dbReference type="InterPro" id="IPR027417">
    <property type="entry name" value="P-loop_NTPase"/>
</dbReference>
<dbReference type="NCBIfam" id="TIGR00157">
    <property type="entry name" value="ribosome small subunit-dependent GTPase A"/>
    <property type="match status" value="1"/>
</dbReference>
<keyword evidence="7 10" id="KW-0862">Zinc</keyword>
<dbReference type="CDD" id="cd04466">
    <property type="entry name" value="S1_YloQ_GTPase"/>
    <property type="match status" value="1"/>
</dbReference>
<evidence type="ECO:0000256" key="8">
    <source>
        <dbReference type="ARBA" id="ARBA00022884"/>
    </source>
</evidence>
<dbReference type="CDD" id="cd01854">
    <property type="entry name" value="YjeQ_EngC"/>
    <property type="match status" value="1"/>
</dbReference>
<accession>A0A1T4PXY6</accession>
<dbReference type="InterPro" id="IPR030378">
    <property type="entry name" value="G_CP_dom"/>
</dbReference>
<dbReference type="Pfam" id="PF03193">
    <property type="entry name" value="RsgA_GTPase"/>
    <property type="match status" value="1"/>
</dbReference>
<keyword evidence="1 10" id="KW-0963">Cytoplasm</keyword>
<keyword evidence="8 10" id="KW-0694">RNA-binding</keyword>
<dbReference type="GO" id="GO:0005737">
    <property type="term" value="C:cytoplasm"/>
    <property type="evidence" value="ECO:0007669"/>
    <property type="project" value="UniProtKB-SubCell"/>
</dbReference>
<evidence type="ECO:0000259" key="11">
    <source>
        <dbReference type="PROSITE" id="PS50936"/>
    </source>
</evidence>
<dbReference type="Proteomes" id="UP000190328">
    <property type="component" value="Unassembled WGS sequence"/>
</dbReference>
<feature type="domain" description="EngC GTPase" evidence="11">
    <location>
        <begin position="71"/>
        <end position="217"/>
    </location>
</feature>
<feature type="binding site" evidence="10">
    <location>
        <begin position="162"/>
        <end position="170"/>
    </location>
    <ligand>
        <name>GTP</name>
        <dbReference type="ChEBI" id="CHEBI:37565"/>
    </ligand>
</feature>
<dbReference type="GO" id="GO:0003924">
    <property type="term" value="F:GTPase activity"/>
    <property type="evidence" value="ECO:0007669"/>
    <property type="project" value="UniProtKB-UniRule"/>
</dbReference>
<dbReference type="InterPro" id="IPR012340">
    <property type="entry name" value="NA-bd_OB-fold"/>
</dbReference>
<protein>
    <recommendedName>
        <fullName evidence="10">Small ribosomal subunit biogenesis GTPase RsgA</fullName>
        <ecNumber evidence="10">3.6.1.-</ecNumber>
    </recommendedName>
</protein>
<dbReference type="InterPro" id="IPR004881">
    <property type="entry name" value="Ribosome_biogen_GTPase_RsgA"/>
</dbReference>
<dbReference type="GO" id="GO:0019843">
    <property type="term" value="F:rRNA binding"/>
    <property type="evidence" value="ECO:0007669"/>
    <property type="project" value="UniProtKB-KW"/>
</dbReference>
<dbReference type="Gene3D" id="1.10.40.50">
    <property type="entry name" value="Probable gtpase engc, domain 3"/>
    <property type="match status" value="1"/>
</dbReference>
<evidence type="ECO:0000256" key="4">
    <source>
        <dbReference type="ARBA" id="ARBA00022730"/>
    </source>
</evidence>
<evidence type="ECO:0000256" key="7">
    <source>
        <dbReference type="ARBA" id="ARBA00022833"/>
    </source>
</evidence>
<dbReference type="InterPro" id="IPR031944">
    <property type="entry name" value="RsgA_N"/>
</dbReference>
<dbReference type="PANTHER" id="PTHR32120">
    <property type="entry name" value="SMALL RIBOSOMAL SUBUNIT BIOGENESIS GTPASE RSGA"/>
    <property type="match status" value="1"/>
</dbReference>
<feature type="binding site" evidence="10">
    <location>
        <position position="243"/>
    </location>
    <ligand>
        <name>Zn(2+)</name>
        <dbReference type="ChEBI" id="CHEBI:29105"/>
    </ligand>
</feature>
<evidence type="ECO:0000256" key="2">
    <source>
        <dbReference type="ARBA" id="ARBA00022517"/>
    </source>
</evidence>
<gene>
    <name evidence="10" type="primary">rsgA</name>
    <name evidence="13" type="ORF">SAMN02745116_01977</name>
</gene>
<sequence>MKGQIQKALSGFYYVAHKNKLYQTRGRGNFRKKGEKIYVGDWVEFESENEREGMILSIYPRNNSLIRPAVANITLGVVVMSVVEPAFSSNLLDRFLVTLEFANIRPLIVLTKLDLVEDDTVFQAWKKIYETIGYHVILTTEDDTELAELKEEFHEELVVFMGQSGAGKSTLLNRLNIHLDLSTGEISESLGRGKHTTRHVELHEVAKGLVADTPGFSAIEFLEIEKTDLPKQFPEFVARENECKFRECSHTHEPHCAIKQAVETGEIAKERYDNYLQFLSEIENKRPVYSKNKRKSSE</sequence>
<dbReference type="STRING" id="263852.SAMN02745116_01977"/>
<dbReference type="InterPro" id="IPR010914">
    <property type="entry name" value="RsgA_GTPase_dom"/>
</dbReference>
<keyword evidence="3 10" id="KW-0479">Metal-binding</keyword>
<dbReference type="GO" id="GO:0042274">
    <property type="term" value="P:ribosomal small subunit biogenesis"/>
    <property type="evidence" value="ECO:0007669"/>
    <property type="project" value="UniProtKB-UniRule"/>
</dbReference>
<dbReference type="RefSeq" id="WP_078807895.1">
    <property type="nucleotide sequence ID" value="NZ_FUXI01000023.1"/>
</dbReference>
<dbReference type="GO" id="GO:0005525">
    <property type="term" value="F:GTP binding"/>
    <property type="evidence" value="ECO:0007669"/>
    <property type="project" value="UniProtKB-UniRule"/>
</dbReference>
<evidence type="ECO:0000259" key="12">
    <source>
        <dbReference type="PROSITE" id="PS51721"/>
    </source>
</evidence>
<comment type="subunit">
    <text evidence="10">Monomer. Associates with 30S ribosomal subunit, binds 16S rRNA.</text>
</comment>
<feature type="binding site" evidence="10">
    <location>
        <position position="256"/>
    </location>
    <ligand>
        <name>Zn(2+)</name>
        <dbReference type="ChEBI" id="CHEBI:29105"/>
    </ligand>
</feature>
<dbReference type="PROSITE" id="PS50936">
    <property type="entry name" value="ENGC_GTPASE"/>
    <property type="match status" value="1"/>
</dbReference>
<dbReference type="OrthoDB" id="9809485at2"/>
<evidence type="ECO:0000256" key="5">
    <source>
        <dbReference type="ARBA" id="ARBA00022741"/>
    </source>
</evidence>
<feature type="domain" description="CP-type G" evidence="12">
    <location>
        <begin position="62"/>
        <end position="219"/>
    </location>
</feature>
<evidence type="ECO:0000256" key="6">
    <source>
        <dbReference type="ARBA" id="ARBA00022801"/>
    </source>
</evidence>
<dbReference type="EMBL" id="FUXI01000023">
    <property type="protein sequence ID" value="SJZ96187.1"/>
    <property type="molecule type" value="Genomic_DNA"/>
</dbReference>
<name>A0A1T4PXY6_9ENTE</name>
<proteinExistence type="inferred from homology"/>
<dbReference type="HAMAP" id="MF_01820">
    <property type="entry name" value="GTPase_RsgA"/>
    <property type="match status" value="1"/>
</dbReference>
<keyword evidence="6 10" id="KW-0378">Hydrolase</keyword>
<evidence type="ECO:0000256" key="10">
    <source>
        <dbReference type="HAMAP-Rule" id="MF_01820"/>
    </source>
</evidence>
<comment type="similarity">
    <text evidence="10">Belongs to the TRAFAC class YlqF/YawG GTPase family. RsgA subfamily.</text>
</comment>
<keyword evidence="9 10" id="KW-0342">GTP-binding</keyword>
<evidence type="ECO:0000313" key="14">
    <source>
        <dbReference type="Proteomes" id="UP000190328"/>
    </source>
</evidence>
<comment type="subcellular location">
    <subcellularLocation>
        <location evidence="10">Cytoplasm</location>
    </subcellularLocation>
</comment>
<reference evidence="13 14" key="1">
    <citation type="submission" date="2017-02" db="EMBL/GenBank/DDBJ databases">
        <authorList>
            <person name="Peterson S.W."/>
        </authorList>
    </citation>
    <scope>NUCLEOTIDE SEQUENCE [LARGE SCALE GENOMIC DNA]</scope>
    <source>
        <strain evidence="13 14">ATCC BAA-1030</strain>
    </source>
</reference>
<evidence type="ECO:0000256" key="1">
    <source>
        <dbReference type="ARBA" id="ARBA00022490"/>
    </source>
</evidence>
<feature type="binding site" evidence="10">
    <location>
        <position position="250"/>
    </location>
    <ligand>
        <name>Zn(2+)</name>
        <dbReference type="ChEBI" id="CHEBI:29105"/>
    </ligand>
</feature>
<dbReference type="SUPFAM" id="SSF50249">
    <property type="entry name" value="Nucleic acid-binding proteins"/>
    <property type="match status" value="1"/>
</dbReference>
<dbReference type="Gene3D" id="2.40.50.140">
    <property type="entry name" value="Nucleic acid-binding proteins"/>
    <property type="match status" value="1"/>
</dbReference>
<keyword evidence="14" id="KW-1185">Reference proteome</keyword>
<dbReference type="EC" id="3.6.1.-" evidence="10"/>
<dbReference type="Gene3D" id="3.40.50.300">
    <property type="entry name" value="P-loop containing nucleotide triphosphate hydrolases"/>
    <property type="match status" value="1"/>
</dbReference>
<dbReference type="Pfam" id="PF16745">
    <property type="entry name" value="RsgA_N"/>
    <property type="match status" value="1"/>
</dbReference>
<keyword evidence="2 10" id="KW-0690">Ribosome biogenesis</keyword>